<dbReference type="InterPro" id="IPR004012">
    <property type="entry name" value="Run_dom"/>
</dbReference>
<protein>
    <recommendedName>
        <fullName evidence="1">PID domain-containing protein</fullName>
    </recommendedName>
</protein>
<dbReference type="Pfam" id="PF00640">
    <property type="entry name" value="PID"/>
    <property type="match status" value="1"/>
</dbReference>
<comment type="caution">
    <text evidence="2">The sequence shown here is derived from an EMBL/GenBank/DDBJ whole genome shotgun (WGS) entry which is preliminary data.</text>
</comment>
<organism evidence="2 3">
    <name type="scientific">Caerostris darwini</name>
    <dbReference type="NCBI Taxonomy" id="1538125"/>
    <lineage>
        <taxon>Eukaryota</taxon>
        <taxon>Metazoa</taxon>
        <taxon>Ecdysozoa</taxon>
        <taxon>Arthropoda</taxon>
        <taxon>Chelicerata</taxon>
        <taxon>Arachnida</taxon>
        <taxon>Araneae</taxon>
        <taxon>Araneomorphae</taxon>
        <taxon>Entelegynae</taxon>
        <taxon>Araneoidea</taxon>
        <taxon>Araneidae</taxon>
        <taxon>Caerostris</taxon>
    </lineage>
</organism>
<sequence>MSVSHPLLKQLKGHVYDLRKDTEIEVRDHHSTLLPLCHTLEEIFQTGLKTKLKTPFGLMKKDYWSWIQFLYEQREKFRIPFAVVETVESVQCNKKTYTNLGRGRLFMRTALTFYDPNSSILGNEIMCEILLSLLHELNKIDFKLELKNASFLDETWNLGVYKKYEFVPCKEMGITFAYAKGRVVVVKVDEGSVAAEENQIEPGDVLDELYGHSLYRCNRGLISSLASKYRGLPIYLSIVKGFYVGSIYSPLKPIFEKLRIRRSIDKKEKKENDFESELISDSATGSLKFQLALLGRFEVPFEEKAECIDKAISQALQLKLEPQEVTMFINEREIKIFDDDEKSILIHKHFSEISACGRKKLCPDVFAFIFGNTTCTIAEEFQCFVLRATSPIAIANILELIAHGFVKTHWEV</sequence>
<dbReference type="Pfam" id="PF02759">
    <property type="entry name" value="RUN"/>
    <property type="match status" value="1"/>
</dbReference>
<feature type="domain" description="PID" evidence="1">
    <location>
        <begin position="288"/>
        <end position="354"/>
    </location>
</feature>
<dbReference type="Proteomes" id="UP001054837">
    <property type="component" value="Unassembled WGS sequence"/>
</dbReference>
<evidence type="ECO:0000313" key="2">
    <source>
        <dbReference type="EMBL" id="GIY11393.1"/>
    </source>
</evidence>
<dbReference type="SMART" id="SM00462">
    <property type="entry name" value="PTB"/>
    <property type="match status" value="1"/>
</dbReference>
<accession>A0AAV4QMW8</accession>
<dbReference type="SUPFAM" id="SSF50156">
    <property type="entry name" value="PDZ domain-like"/>
    <property type="match status" value="1"/>
</dbReference>
<dbReference type="PANTHER" id="PTHR46753">
    <property type="entry name" value="FYVE AND COILED-COIL DOMAIN-CONTAINING PROTEIN 1"/>
    <property type="match status" value="1"/>
</dbReference>
<dbReference type="EMBL" id="BPLQ01004902">
    <property type="protein sequence ID" value="GIY11393.1"/>
    <property type="molecule type" value="Genomic_DNA"/>
</dbReference>
<dbReference type="SUPFAM" id="SSF140741">
    <property type="entry name" value="RUN domain-like"/>
    <property type="match status" value="1"/>
</dbReference>
<reference evidence="2 3" key="1">
    <citation type="submission" date="2021-06" db="EMBL/GenBank/DDBJ databases">
        <title>Caerostris darwini draft genome.</title>
        <authorList>
            <person name="Kono N."/>
            <person name="Arakawa K."/>
        </authorList>
    </citation>
    <scope>NUCLEOTIDE SEQUENCE [LARGE SCALE GENOMIC DNA]</scope>
</reference>
<keyword evidence="3" id="KW-1185">Reference proteome</keyword>
<name>A0AAV4QMW8_9ARAC</name>
<dbReference type="Gene3D" id="1.20.58.900">
    <property type="match status" value="1"/>
</dbReference>
<dbReference type="SUPFAM" id="SSF50729">
    <property type="entry name" value="PH domain-like"/>
    <property type="match status" value="1"/>
</dbReference>
<gene>
    <name evidence="2" type="ORF">CDAR_535811</name>
</gene>
<dbReference type="CDD" id="cd17682">
    <property type="entry name" value="RUN_RUFY4_like"/>
    <property type="match status" value="1"/>
</dbReference>
<dbReference type="PROSITE" id="PS01179">
    <property type="entry name" value="PID"/>
    <property type="match status" value="1"/>
</dbReference>
<evidence type="ECO:0000313" key="3">
    <source>
        <dbReference type="Proteomes" id="UP001054837"/>
    </source>
</evidence>
<evidence type="ECO:0000259" key="1">
    <source>
        <dbReference type="PROSITE" id="PS01179"/>
    </source>
</evidence>
<dbReference type="InterPro" id="IPR036034">
    <property type="entry name" value="PDZ_sf"/>
</dbReference>
<proteinExistence type="predicted"/>
<dbReference type="InterPro" id="IPR006020">
    <property type="entry name" value="PTB/PI_dom"/>
</dbReference>
<dbReference type="AlphaFoldDB" id="A0AAV4QMW8"/>
<dbReference type="PANTHER" id="PTHR46753:SF3">
    <property type="entry name" value="PDZ DOMAIN-CONTAINING PROTEIN"/>
    <property type="match status" value="1"/>
</dbReference>
<dbReference type="InterPro" id="IPR037213">
    <property type="entry name" value="Run_dom_sf"/>
</dbReference>
<dbReference type="InterPro" id="IPR011993">
    <property type="entry name" value="PH-like_dom_sf"/>
</dbReference>
<dbReference type="Gene3D" id="2.30.29.30">
    <property type="entry name" value="Pleckstrin-homology domain (PH domain)/Phosphotyrosine-binding domain (PTB)"/>
    <property type="match status" value="1"/>
</dbReference>